<organism evidence="2">
    <name type="scientific">marine sediment metagenome</name>
    <dbReference type="NCBI Taxonomy" id="412755"/>
    <lineage>
        <taxon>unclassified sequences</taxon>
        <taxon>metagenomes</taxon>
        <taxon>ecological metagenomes</taxon>
    </lineage>
</organism>
<dbReference type="GO" id="GO:0030170">
    <property type="term" value="F:pyridoxal phosphate binding"/>
    <property type="evidence" value="ECO:0007669"/>
    <property type="project" value="InterPro"/>
</dbReference>
<dbReference type="InterPro" id="IPR015421">
    <property type="entry name" value="PyrdxlP-dep_Trfase_major"/>
</dbReference>
<dbReference type="SUPFAM" id="SSF53383">
    <property type="entry name" value="PLP-dependent transferases"/>
    <property type="match status" value="1"/>
</dbReference>
<dbReference type="GO" id="GO:0019441">
    <property type="term" value="P:L-tryptophan catabolic process to kynurenine"/>
    <property type="evidence" value="ECO:0007669"/>
    <property type="project" value="TreeGrafter"/>
</dbReference>
<dbReference type="GO" id="GO:0005737">
    <property type="term" value="C:cytoplasm"/>
    <property type="evidence" value="ECO:0007669"/>
    <property type="project" value="InterPro"/>
</dbReference>
<dbReference type="PANTHER" id="PTHR14084">
    <property type="entry name" value="KYNURENINASE"/>
    <property type="match status" value="1"/>
</dbReference>
<accession>X1B1D1</accession>
<keyword evidence="1" id="KW-0663">Pyridoxal phosphate</keyword>
<proteinExistence type="predicted"/>
<comment type="caution">
    <text evidence="2">The sequence shown here is derived from an EMBL/GenBank/DDBJ whole genome shotgun (WGS) entry which is preliminary data.</text>
</comment>
<dbReference type="GO" id="GO:0030429">
    <property type="term" value="F:kynureninase activity"/>
    <property type="evidence" value="ECO:0007669"/>
    <property type="project" value="InterPro"/>
</dbReference>
<dbReference type="InterPro" id="IPR010111">
    <property type="entry name" value="Kynureninase"/>
</dbReference>
<dbReference type="Gene3D" id="3.40.640.10">
    <property type="entry name" value="Type I PLP-dependent aspartate aminotransferase-like (Major domain)"/>
    <property type="match status" value="1"/>
</dbReference>
<name>X1B1D1_9ZZZZ</name>
<evidence type="ECO:0000313" key="2">
    <source>
        <dbReference type="EMBL" id="GAG88760.1"/>
    </source>
</evidence>
<dbReference type="PANTHER" id="PTHR14084:SF0">
    <property type="entry name" value="KYNURENINASE"/>
    <property type="match status" value="1"/>
</dbReference>
<evidence type="ECO:0000256" key="1">
    <source>
        <dbReference type="ARBA" id="ARBA00022898"/>
    </source>
</evidence>
<evidence type="ECO:0008006" key="3">
    <source>
        <dbReference type="Google" id="ProtNLM"/>
    </source>
</evidence>
<dbReference type="GO" id="GO:0043420">
    <property type="term" value="P:anthranilate metabolic process"/>
    <property type="evidence" value="ECO:0007669"/>
    <property type="project" value="TreeGrafter"/>
</dbReference>
<dbReference type="GO" id="GO:0009435">
    <property type="term" value="P:NAD+ biosynthetic process"/>
    <property type="evidence" value="ECO:0007669"/>
    <property type="project" value="InterPro"/>
</dbReference>
<protein>
    <recommendedName>
        <fullName evidence="3">Aminotransferase class V domain-containing protein</fullName>
    </recommendedName>
</protein>
<dbReference type="InterPro" id="IPR015424">
    <property type="entry name" value="PyrdxlP-dep_Trfase"/>
</dbReference>
<reference evidence="2" key="1">
    <citation type="journal article" date="2014" name="Front. Microbiol.">
        <title>High frequency of phylogenetically diverse reductive dehalogenase-homologous genes in deep subseafloor sedimentary metagenomes.</title>
        <authorList>
            <person name="Kawai M."/>
            <person name="Futagami T."/>
            <person name="Toyoda A."/>
            <person name="Takaki Y."/>
            <person name="Nishi S."/>
            <person name="Hori S."/>
            <person name="Arai W."/>
            <person name="Tsubouchi T."/>
            <person name="Morono Y."/>
            <person name="Uchiyama I."/>
            <person name="Ito T."/>
            <person name="Fujiyama A."/>
            <person name="Inagaki F."/>
            <person name="Takami H."/>
        </authorList>
    </citation>
    <scope>NUCLEOTIDE SEQUENCE</scope>
    <source>
        <strain evidence="2">Expedition CK06-06</strain>
    </source>
</reference>
<gene>
    <name evidence="2" type="ORF">S01H4_22675</name>
</gene>
<dbReference type="AlphaFoldDB" id="X1B1D1"/>
<sequence>LFSIIKQMDEDIALALFQSVIFTTSQLLDVATLTREAHKNEILIGFDCSHSAGVVPHSFGNDDVDFAFWCGYKYLNGGPGSPAFIYINKKHFEAEPLMAGWFGYKKEKQFEMSLEFDHERSAGGWQISSPVILGLSPLEGSLKNNQHSRY</sequence>
<feature type="non-terminal residue" evidence="2">
    <location>
        <position position="1"/>
    </location>
</feature>
<dbReference type="EMBL" id="BART01010426">
    <property type="protein sequence ID" value="GAG88760.1"/>
    <property type="molecule type" value="Genomic_DNA"/>
</dbReference>